<dbReference type="SMART" id="SM00516">
    <property type="entry name" value="SEC14"/>
    <property type="match status" value="1"/>
</dbReference>
<dbReference type="CDD" id="cd00170">
    <property type="entry name" value="SEC14"/>
    <property type="match status" value="1"/>
</dbReference>
<gene>
    <name evidence="2" type="ORF">PPL_08849</name>
</gene>
<dbReference type="STRING" id="670386.D3BJW9"/>
<dbReference type="FunCoup" id="D3BJW9">
    <property type="interactions" value="2"/>
</dbReference>
<dbReference type="GO" id="GO:0016020">
    <property type="term" value="C:membrane"/>
    <property type="evidence" value="ECO:0007669"/>
    <property type="project" value="TreeGrafter"/>
</dbReference>
<dbReference type="InterPro" id="IPR036273">
    <property type="entry name" value="CRAL/TRIO_N_dom_sf"/>
</dbReference>
<comment type="caution">
    <text evidence="2">The sequence shown here is derived from an EMBL/GenBank/DDBJ whole genome shotgun (WGS) entry which is preliminary data.</text>
</comment>
<evidence type="ECO:0000313" key="2">
    <source>
        <dbReference type="EMBL" id="EFA78199.1"/>
    </source>
</evidence>
<dbReference type="InParanoid" id="D3BJW9"/>
<dbReference type="GeneID" id="31364326"/>
<accession>D3BJW9</accession>
<dbReference type="Proteomes" id="UP000001396">
    <property type="component" value="Unassembled WGS sequence"/>
</dbReference>
<protein>
    <submittedName>
        <fullName evidence="2">CRAL/TRIO domain-containing protein</fullName>
    </submittedName>
</protein>
<dbReference type="SUPFAM" id="SSF46938">
    <property type="entry name" value="CRAL/TRIO N-terminal domain"/>
    <property type="match status" value="1"/>
</dbReference>
<evidence type="ECO:0000259" key="1">
    <source>
        <dbReference type="PROSITE" id="PS50191"/>
    </source>
</evidence>
<dbReference type="InterPro" id="IPR001251">
    <property type="entry name" value="CRAL-TRIO_dom"/>
</dbReference>
<dbReference type="RefSeq" id="XP_020430325.1">
    <property type="nucleotide sequence ID" value="XM_020579650.1"/>
</dbReference>
<dbReference type="PANTHER" id="PTHR10174">
    <property type="entry name" value="ALPHA-TOCOPHEROL TRANSFER PROTEIN-RELATED"/>
    <property type="match status" value="1"/>
</dbReference>
<evidence type="ECO:0000313" key="3">
    <source>
        <dbReference type="Proteomes" id="UP000001396"/>
    </source>
</evidence>
<reference evidence="2 3" key="1">
    <citation type="journal article" date="2011" name="Genome Res.">
        <title>Phylogeny-wide analysis of social amoeba genomes highlights ancient origins for complex intercellular communication.</title>
        <authorList>
            <person name="Heidel A.J."/>
            <person name="Lawal H.M."/>
            <person name="Felder M."/>
            <person name="Schilde C."/>
            <person name="Helps N.R."/>
            <person name="Tunggal B."/>
            <person name="Rivero F."/>
            <person name="John U."/>
            <person name="Schleicher M."/>
            <person name="Eichinger L."/>
            <person name="Platzer M."/>
            <person name="Noegel A.A."/>
            <person name="Schaap P."/>
            <person name="Gloeckner G."/>
        </authorList>
    </citation>
    <scope>NUCLEOTIDE SEQUENCE [LARGE SCALE GENOMIC DNA]</scope>
    <source>
        <strain evidence="3">ATCC 26659 / Pp 5 / PN500</strain>
    </source>
</reference>
<dbReference type="Gene3D" id="3.40.525.10">
    <property type="entry name" value="CRAL-TRIO lipid binding domain"/>
    <property type="match status" value="1"/>
</dbReference>
<feature type="domain" description="CRAL-TRIO" evidence="1">
    <location>
        <begin position="74"/>
        <end position="234"/>
    </location>
</feature>
<dbReference type="SUPFAM" id="SSF52087">
    <property type="entry name" value="CRAL/TRIO domain"/>
    <property type="match status" value="1"/>
</dbReference>
<name>D3BJW9_HETP5</name>
<dbReference type="GO" id="GO:1902936">
    <property type="term" value="F:phosphatidylinositol bisphosphate binding"/>
    <property type="evidence" value="ECO:0007669"/>
    <property type="project" value="TreeGrafter"/>
</dbReference>
<sequence length="245" mass="28794">MKYKIMNNLTEEELQRLAEFKKMSIAQNIDDHYLMVYLFAKKLNVEKAAETLQNNIDLRSKLGIPFPLRKAQVNVDIVKKMYSFFIPDTRDANGRVIAYLYPSKMIPKQYDFVDCMKILFWFSDITVYEDSIGHRNGMVVVEDLTKVSMKNFDSRLTDMMKGKSLENIFPGRIEAIYLINQPWFLRFLIGFAKTFIKNKIVKRLKIVGKKEKMVEFVDPNHLLEEFGGKLNFDYHGWIDSLPADY</sequence>
<dbReference type="PANTHER" id="PTHR10174:SF208">
    <property type="entry name" value="CRAL-TRIO DOMAIN-CONTAINING PROTEIN DDB_G0278031"/>
    <property type="match status" value="1"/>
</dbReference>
<dbReference type="InterPro" id="IPR036865">
    <property type="entry name" value="CRAL-TRIO_dom_sf"/>
</dbReference>
<proteinExistence type="predicted"/>
<dbReference type="Pfam" id="PF00650">
    <property type="entry name" value="CRAL_TRIO"/>
    <property type="match status" value="1"/>
</dbReference>
<keyword evidence="3" id="KW-1185">Reference proteome</keyword>
<organism evidence="2 3">
    <name type="scientific">Heterostelium pallidum (strain ATCC 26659 / Pp 5 / PN500)</name>
    <name type="common">Cellular slime mold</name>
    <name type="synonym">Polysphondylium pallidum</name>
    <dbReference type="NCBI Taxonomy" id="670386"/>
    <lineage>
        <taxon>Eukaryota</taxon>
        <taxon>Amoebozoa</taxon>
        <taxon>Evosea</taxon>
        <taxon>Eumycetozoa</taxon>
        <taxon>Dictyostelia</taxon>
        <taxon>Acytosteliales</taxon>
        <taxon>Acytosteliaceae</taxon>
        <taxon>Heterostelium</taxon>
    </lineage>
</organism>
<dbReference type="EMBL" id="ADBJ01000038">
    <property type="protein sequence ID" value="EFA78199.1"/>
    <property type="molecule type" value="Genomic_DNA"/>
</dbReference>
<dbReference type="PROSITE" id="PS50191">
    <property type="entry name" value="CRAL_TRIO"/>
    <property type="match status" value="1"/>
</dbReference>
<dbReference type="AlphaFoldDB" id="D3BJW9"/>
<dbReference type="OMA" id="HESAVCH"/>
<dbReference type="Gene3D" id="1.10.8.20">
    <property type="entry name" value="N-terminal domain of phosphatidylinositol transfer protein sec14p"/>
    <property type="match status" value="1"/>
</dbReference>